<sequence length="73" mass="8732">MYEKLKNLREKKGYTIEDMAQVIDRSPCNYFKKENGDVKFSVSEAIEISKFLKCRVEDLFFKNELSESEKERK</sequence>
<evidence type="ECO:0000313" key="3">
    <source>
        <dbReference type="Proteomes" id="UP000824093"/>
    </source>
</evidence>
<dbReference type="PROSITE" id="PS50943">
    <property type="entry name" value="HTH_CROC1"/>
    <property type="match status" value="1"/>
</dbReference>
<protein>
    <submittedName>
        <fullName evidence="2">Helix-turn-helix domain-containing protein</fullName>
    </submittedName>
</protein>
<dbReference type="InterPro" id="IPR001387">
    <property type="entry name" value="Cro/C1-type_HTH"/>
</dbReference>
<comment type="caution">
    <text evidence="2">The sequence shown here is derived from an EMBL/GenBank/DDBJ whole genome shotgun (WGS) entry which is preliminary data.</text>
</comment>
<dbReference type="Pfam" id="PF01381">
    <property type="entry name" value="HTH_3"/>
    <property type="match status" value="1"/>
</dbReference>
<reference evidence="2" key="2">
    <citation type="journal article" date="2021" name="PeerJ">
        <title>Extensive microbial diversity within the chicken gut microbiome revealed by metagenomics and culture.</title>
        <authorList>
            <person name="Gilroy R."/>
            <person name="Ravi A."/>
            <person name="Getino M."/>
            <person name="Pursley I."/>
            <person name="Horton D.L."/>
            <person name="Alikhan N.F."/>
            <person name="Baker D."/>
            <person name="Gharbi K."/>
            <person name="Hall N."/>
            <person name="Watson M."/>
            <person name="Adriaenssens E.M."/>
            <person name="Foster-Nyarko E."/>
            <person name="Jarju S."/>
            <person name="Secka A."/>
            <person name="Antonio M."/>
            <person name="Oren A."/>
            <person name="Chaudhuri R.R."/>
            <person name="La Ragione R."/>
            <person name="Hildebrand F."/>
            <person name="Pallen M.J."/>
        </authorList>
    </citation>
    <scope>NUCLEOTIDE SEQUENCE</scope>
    <source>
        <strain evidence="2">CHK195-15760</strain>
    </source>
</reference>
<gene>
    <name evidence="2" type="ORF">IAB70_07035</name>
</gene>
<dbReference type="AlphaFoldDB" id="A0A9D1M2I6"/>
<dbReference type="GO" id="GO:0003677">
    <property type="term" value="F:DNA binding"/>
    <property type="evidence" value="ECO:0007669"/>
    <property type="project" value="InterPro"/>
</dbReference>
<name>A0A9D1M2I6_9FIRM</name>
<dbReference type="SUPFAM" id="SSF47413">
    <property type="entry name" value="lambda repressor-like DNA-binding domains"/>
    <property type="match status" value="1"/>
</dbReference>
<dbReference type="SMART" id="SM00530">
    <property type="entry name" value="HTH_XRE"/>
    <property type="match status" value="1"/>
</dbReference>
<dbReference type="Gene3D" id="1.10.260.40">
    <property type="entry name" value="lambda repressor-like DNA-binding domains"/>
    <property type="match status" value="1"/>
</dbReference>
<proteinExistence type="predicted"/>
<evidence type="ECO:0000313" key="2">
    <source>
        <dbReference type="EMBL" id="HIU52346.1"/>
    </source>
</evidence>
<organism evidence="2 3">
    <name type="scientific">Candidatus Merdicola faecigallinarum</name>
    <dbReference type="NCBI Taxonomy" id="2840862"/>
    <lineage>
        <taxon>Bacteria</taxon>
        <taxon>Bacillati</taxon>
        <taxon>Bacillota</taxon>
        <taxon>Clostridia</taxon>
        <taxon>Candidatus Merdicola</taxon>
    </lineage>
</organism>
<accession>A0A9D1M2I6</accession>
<evidence type="ECO:0000259" key="1">
    <source>
        <dbReference type="PROSITE" id="PS50943"/>
    </source>
</evidence>
<reference evidence="2" key="1">
    <citation type="submission" date="2020-10" db="EMBL/GenBank/DDBJ databases">
        <authorList>
            <person name="Gilroy R."/>
        </authorList>
    </citation>
    <scope>NUCLEOTIDE SEQUENCE</scope>
    <source>
        <strain evidence="2">CHK195-15760</strain>
    </source>
</reference>
<dbReference type="EMBL" id="DVNH01000054">
    <property type="protein sequence ID" value="HIU52346.1"/>
    <property type="molecule type" value="Genomic_DNA"/>
</dbReference>
<dbReference type="CDD" id="cd00093">
    <property type="entry name" value="HTH_XRE"/>
    <property type="match status" value="1"/>
</dbReference>
<dbReference type="InterPro" id="IPR010982">
    <property type="entry name" value="Lambda_DNA-bd_dom_sf"/>
</dbReference>
<feature type="domain" description="HTH cro/C1-type" evidence="1">
    <location>
        <begin position="5"/>
        <end position="59"/>
    </location>
</feature>
<dbReference type="Proteomes" id="UP000824093">
    <property type="component" value="Unassembled WGS sequence"/>
</dbReference>